<dbReference type="Proteomes" id="UP001374579">
    <property type="component" value="Unassembled WGS sequence"/>
</dbReference>
<keyword evidence="1" id="KW-0106">Calcium</keyword>
<feature type="domain" description="EF-hand" evidence="4">
    <location>
        <begin position="144"/>
        <end position="179"/>
    </location>
</feature>
<dbReference type="SUPFAM" id="SSF47473">
    <property type="entry name" value="EF-hand"/>
    <property type="match status" value="1"/>
</dbReference>
<dbReference type="Gene3D" id="1.10.238.10">
    <property type="entry name" value="EF-hand"/>
    <property type="match status" value="1"/>
</dbReference>
<sequence>MMKISMWLLSLVVVTMLAVEGVSAQDWLERWMKNNGNGNIKKVSDSFQPTGVMDMLGYGTFARRSRRSAEVEHKVDGTVKTSESDKTTTSETDKTTTSETDKATTSETDKATTSETDKALQQWRLMCPVINANTDIDTEQGPGLSIKTFDTVFRIADKNKDGRIDTQELDLYEKLIEAYELCRMLE</sequence>
<gene>
    <name evidence="5" type="ORF">V1264_024392</name>
</gene>
<evidence type="ECO:0000256" key="2">
    <source>
        <dbReference type="SAM" id="MobiDB-lite"/>
    </source>
</evidence>
<feature type="signal peptide" evidence="3">
    <location>
        <begin position="1"/>
        <end position="24"/>
    </location>
</feature>
<comment type="caution">
    <text evidence="5">The sequence shown here is derived from an EMBL/GenBank/DDBJ whole genome shotgun (WGS) entry which is preliminary data.</text>
</comment>
<feature type="chain" id="PRO_5043010992" description="EF-hand domain-containing protein" evidence="3">
    <location>
        <begin position="25"/>
        <end position="186"/>
    </location>
</feature>
<proteinExistence type="predicted"/>
<dbReference type="InterPro" id="IPR011992">
    <property type="entry name" value="EF-hand-dom_pair"/>
</dbReference>
<accession>A0AAN9AM61</accession>
<evidence type="ECO:0000313" key="5">
    <source>
        <dbReference type="EMBL" id="KAK7089563.1"/>
    </source>
</evidence>
<dbReference type="AlphaFoldDB" id="A0AAN9AM61"/>
<evidence type="ECO:0000256" key="3">
    <source>
        <dbReference type="SAM" id="SignalP"/>
    </source>
</evidence>
<keyword evidence="3" id="KW-0732">Signal</keyword>
<keyword evidence="6" id="KW-1185">Reference proteome</keyword>
<protein>
    <recommendedName>
        <fullName evidence="4">EF-hand domain-containing protein</fullName>
    </recommendedName>
</protein>
<dbReference type="PROSITE" id="PS50222">
    <property type="entry name" value="EF_HAND_2"/>
    <property type="match status" value="1"/>
</dbReference>
<dbReference type="EMBL" id="JBAMIC010001227">
    <property type="protein sequence ID" value="KAK7089563.1"/>
    <property type="molecule type" value="Genomic_DNA"/>
</dbReference>
<dbReference type="PROSITE" id="PS00018">
    <property type="entry name" value="EF_HAND_1"/>
    <property type="match status" value="1"/>
</dbReference>
<dbReference type="InterPro" id="IPR018247">
    <property type="entry name" value="EF_Hand_1_Ca_BS"/>
</dbReference>
<organism evidence="5 6">
    <name type="scientific">Littorina saxatilis</name>
    <dbReference type="NCBI Taxonomy" id="31220"/>
    <lineage>
        <taxon>Eukaryota</taxon>
        <taxon>Metazoa</taxon>
        <taxon>Spiralia</taxon>
        <taxon>Lophotrochozoa</taxon>
        <taxon>Mollusca</taxon>
        <taxon>Gastropoda</taxon>
        <taxon>Caenogastropoda</taxon>
        <taxon>Littorinimorpha</taxon>
        <taxon>Littorinoidea</taxon>
        <taxon>Littorinidae</taxon>
        <taxon>Littorina</taxon>
    </lineage>
</organism>
<evidence type="ECO:0000256" key="1">
    <source>
        <dbReference type="ARBA" id="ARBA00022837"/>
    </source>
</evidence>
<name>A0AAN9AM61_9CAEN</name>
<evidence type="ECO:0000259" key="4">
    <source>
        <dbReference type="PROSITE" id="PS50222"/>
    </source>
</evidence>
<reference evidence="5 6" key="1">
    <citation type="submission" date="2024-02" db="EMBL/GenBank/DDBJ databases">
        <title>Chromosome-scale genome assembly of the rough periwinkle Littorina saxatilis.</title>
        <authorList>
            <person name="De Jode A."/>
            <person name="Faria R."/>
            <person name="Formenti G."/>
            <person name="Sims Y."/>
            <person name="Smith T.P."/>
            <person name="Tracey A."/>
            <person name="Wood J.M.D."/>
            <person name="Zagrodzka Z.B."/>
            <person name="Johannesson K."/>
            <person name="Butlin R.K."/>
            <person name="Leder E.H."/>
        </authorList>
    </citation>
    <scope>NUCLEOTIDE SEQUENCE [LARGE SCALE GENOMIC DNA]</scope>
    <source>
        <strain evidence="5">Snail1</strain>
        <tissue evidence="5">Muscle</tissue>
    </source>
</reference>
<dbReference type="InterPro" id="IPR002048">
    <property type="entry name" value="EF_hand_dom"/>
</dbReference>
<feature type="region of interest" description="Disordered" evidence="2">
    <location>
        <begin position="67"/>
        <end position="116"/>
    </location>
</feature>
<evidence type="ECO:0000313" key="6">
    <source>
        <dbReference type="Proteomes" id="UP001374579"/>
    </source>
</evidence>
<dbReference type="GO" id="GO:0005509">
    <property type="term" value="F:calcium ion binding"/>
    <property type="evidence" value="ECO:0007669"/>
    <property type="project" value="InterPro"/>
</dbReference>